<accession>A0A815Q8V2</accession>
<keyword evidence="5" id="KW-0539">Nucleus</keyword>
<comment type="subcellular location">
    <subcellularLocation>
        <location evidence="1">Nucleus</location>
    </subcellularLocation>
</comment>
<reference evidence="8" key="1">
    <citation type="submission" date="2021-02" db="EMBL/GenBank/DDBJ databases">
        <authorList>
            <person name="Nowell W R."/>
        </authorList>
    </citation>
    <scope>NUCLEOTIDE SEQUENCE</scope>
</reference>
<evidence type="ECO:0000313" key="8">
    <source>
        <dbReference type="EMBL" id="CAF1460094.1"/>
    </source>
</evidence>
<dbReference type="PANTHER" id="PTHR46481">
    <property type="entry name" value="ZINC FINGER BED DOMAIN-CONTAINING PROTEIN 4"/>
    <property type="match status" value="1"/>
</dbReference>
<evidence type="ECO:0000313" key="9">
    <source>
        <dbReference type="Proteomes" id="UP000663891"/>
    </source>
</evidence>
<evidence type="ECO:0000256" key="2">
    <source>
        <dbReference type="ARBA" id="ARBA00022723"/>
    </source>
</evidence>
<dbReference type="Gene3D" id="1.10.10.1070">
    <property type="entry name" value="Zinc finger, BED domain-containing"/>
    <property type="match status" value="1"/>
</dbReference>
<dbReference type="InterPro" id="IPR018473">
    <property type="entry name" value="Hermes_transposase_DNA-db"/>
</dbReference>
<dbReference type="GO" id="GO:0008270">
    <property type="term" value="F:zinc ion binding"/>
    <property type="evidence" value="ECO:0007669"/>
    <property type="project" value="UniProtKB-KW"/>
</dbReference>
<keyword evidence="2" id="KW-0479">Metal-binding</keyword>
<feature type="domain" description="Hermes trasposase DNA-binding" evidence="7">
    <location>
        <begin position="139"/>
        <end position="194"/>
    </location>
</feature>
<evidence type="ECO:0000259" key="6">
    <source>
        <dbReference type="Pfam" id="PF05699"/>
    </source>
</evidence>
<protein>
    <recommendedName>
        <fullName evidence="10">Transposase</fullName>
    </recommendedName>
</protein>
<dbReference type="OrthoDB" id="10051975at2759"/>
<evidence type="ECO:0008006" key="10">
    <source>
        <dbReference type="Google" id="ProtNLM"/>
    </source>
</evidence>
<dbReference type="Pfam" id="PF10683">
    <property type="entry name" value="DBD_Tnp_Hermes"/>
    <property type="match status" value="1"/>
</dbReference>
<dbReference type="PANTHER" id="PTHR46481:SF10">
    <property type="entry name" value="ZINC FINGER BED DOMAIN-CONTAINING PROTEIN 39"/>
    <property type="match status" value="1"/>
</dbReference>
<evidence type="ECO:0000256" key="3">
    <source>
        <dbReference type="ARBA" id="ARBA00022771"/>
    </source>
</evidence>
<dbReference type="Pfam" id="PF05699">
    <property type="entry name" value="Dimer_Tnp_hAT"/>
    <property type="match status" value="1"/>
</dbReference>
<dbReference type="EMBL" id="CAJNON010001406">
    <property type="protein sequence ID" value="CAF1460094.1"/>
    <property type="molecule type" value="Genomic_DNA"/>
</dbReference>
<dbReference type="InterPro" id="IPR008906">
    <property type="entry name" value="HATC_C_dom"/>
</dbReference>
<gene>
    <name evidence="8" type="ORF">VCS650_LOCUS39993</name>
</gene>
<sequence length="736" mass="84180">MTSIALNSSNRKTASSSMPNATYQYSTASINILLKRKDDSKEFIVIKNDKKKISSIAWSRFGFPAKRLADKSYKRIVGFASCFECKHTYSFQSGGSGSTKSLLNHKCKKRAPLVNRQASSLNKIVKLEEATAPKLAAIDYTEIHDELTKWICSSIRPFNIVTDPGFKTFLETIVNISQEYQAPIDIDDILVSPAALSNNIHKLAEYYRSLIRSVLTDQAESGTLAISPDLWTDKSRNVNYLSLTVYFVATDFELYTIDLCCTPYNEVDKTGESVLQTIRQQLHLYGLLSYMDDHKITFTSDREPIILKALKGQPVIYCCAHRIDNVLKRAFYQTAQKRKKKILNTSTTSAKRQLTEYQLICDSSSDSSSSEDDITAPSPSKYAEAHTLLVDIPLKAKEILTTITASKKLVKYVKLTGLNKDIEDLGGIVLKQNCIVKWLLLSNMLESIDASLEYIRSIFLKSKNQYYFKLDHISMDGLKDLICLLKEFKNVSLQVQTGTRPSLHMAYICINKLERHLNGTDVDKDGKFINIDDRHEGTDFFRKRLFQLLQCMFAFDNKHIVAAALHPLYRKLTFATTYNKTFAYVYIREQVDEILGLNKQLMTFYEPLKKRHKTMEDQFADPDDQFDTQGVSSPSTNTFNYDELERYLQMNIEDFYKQSNPLPFWRDHQSMFPALSLLARRLFSIPVTSVGVERHFSSVGLTITQRRSSLDPDTINDVLFVRSIQHLLESKPNFFF</sequence>
<name>A0A815Q8V2_9BILA</name>
<comment type="caution">
    <text evidence="8">The sequence shown here is derived from an EMBL/GenBank/DDBJ whole genome shotgun (WGS) entry which is preliminary data.</text>
</comment>
<dbReference type="GO" id="GO:0046983">
    <property type="term" value="F:protein dimerization activity"/>
    <property type="evidence" value="ECO:0007669"/>
    <property type="project" value="InterPro"/>
</dbReference>
<proteinExistence type="predicted"/>
<dbReference type="Proteomes" id="UP000663891">
    <property type="component" value="Unassembled WGS sequence"/>
</dbReference>
<evidence type="ECO:0000256" key="5">
    <source>
        <dbReference type="ARBA" id="ARBA00023242"/>
    </source>
</evidence>
<evidence type="ECO:0000259" key="7">
    <source>
        <dbReference type="Pfam" id="PF10683"/>
    </source>
</evidence>
<dbReference type="AlphaFoldDB" id="A0A815Q8V2"/>
<feature type="domain" description="HAT C-terminal dimerisation" evidence="6">
    <location>
        <begin position="643"/>
        <end position="723"/>
    </location>
</feature>
<evidence type="ECO:0000256" key="1">
    <source>
        <dbReference type="ARBA" id="ARBA00004123"/>
    </source>
</evidence>
<dbReference type="GO" id="GO:0005634">
    <property type="term" value="C:nucleus"/>
    <property type="evidence" value="ECO:0007669"/>
    <property type="project" value="UniProtKB-SubCell"/>
</dbReference>
<dbReference type="SUPFAM" id="SSF53098">
    <property type="entry name" value="Ribonuclease H-like"/>
    <property type="match status" value="1"/>
</dbReference>
<keyword evidence="3" id="KW-0863">Zinc-finger</keyword>
<organism evidence="8 9">
    <name type="scientific">Adineta steineri</name>
    <dbReference type="NCBI Taxonomy" id="433720"/>
    <lineage>
        <taxon>Eukaryota</taxon>
        <taxon>Metazoa</taxon>
        <taxon>Spiralia</taxon>
        <taxon>Gnathifera</taxon>
        <taxon>Rotifera</taxon>
        <taxon>Eurotatoria</taxon>
        <taxon>Bdelloidea</taxon>
        <taxon>Adinetida</taxon>
        <taxon>Adinetidae</taxon>
        <taxon>Adineta</taxon>
    </lineage>
</organism>
<keyword evidence="4" id="KW-0862">Zinc</keyword>
<dbReference type="InterPro" id="IPR012337">
    <property type="entry name" value="RNaseH-like_sf"/>
</dbReference>
<dbReference type="SUPFAM" id="SSF140996">
    <property type="entry name" value="Hermes dimerisation domain"/>
    <property type="match status" value="1"/>
</dbReference>
<evidence type="ECO:0000256" key="4">
    <source>
        <dbReference type="ARBA" id="ARBA00022833"/>
    </source>
</evidence>
<dbReference type="InterPro" id="IPR052035">
    <property type="entry name" value="ZnF_BED_domain_contain"/>
</dbReference>